<evidence type="ECO:0000313" key="3">
    <source>
        <dbReference type="Proteomes" id="UP000566819"/>
    </source>
</evidence>
<dbReference type="EMBL" id="JAAMPI010001045">
    <property type="protein sequence ID" value="KAF4627006.1"/>
    <property type="molecule type" value="Genomic_DNA"/>
</dbReference>
<dbReference type="Proteomes" id="UP000566819">
    <property type="component" value="Unassembled WGS sequence"/>
</dbReference>
<dbReference type="OrthoDB" id="10436242at2759"/>
<evidence type="ECO:0000256" key="1">
    <source>
        <dbReference type="SAM" id="MobiDB-lite"/>
    </source>
</evidence>
<organism evidence="2 3">
    <name type="scientific">Cudoniella acicularis</name>
    <dbReference type="NCBI Taxonomy" id="354080"/>
    <lineage>
        <taxon>Eukaryota</taxon>
        <taxon>Fungi</taxon>
        <taxon>Dikarya</taxon>
        <taxon>Ascomycota</taxon>
        <taxon>Pezizomycotina</taxon>
        <taxon>Leotiomycetes</taxon>
        <taxon>Helotiales</taxon>
        <taxon>Tricladiaceae</taxon>
        <taxon>Cudoniella</taxon>
    </lineage>
</organism>
<evidence type="ECO:0000313" key="2">
    <source>
        <dbReference type="EMBL" id="KAF4627006.1"/>
    </source>
</evidence>
<feature type="region of interest" description="Disordered" evidence="1">
    <location>
        <begin position="1"/>
        <end position="25"/>
    </location>
</feature>
<accession>A0A8H4RE71</accession>
<proteinExistence type="predicted"/>
<keyword evidence="3" id="KW-1185">Reference proteome</keyword>
<sequence length="483" mass="54863">MSRELRPQQVETRWPPKRAQKKDPNSYVETCLNRLVADTPRLSPHPQENIDIIFSISIMTSRPTYQQKSARIKIENQFYPSNKEFTEKMDDLVDILRLDIRARDVDLRFIPLASLAGCYLCVIFPSGKNRPTTPRIPQLLNLVDENTEVDLRSHIVKYSILRFSELSQDLLQSLRGLDLLGDDFETCKKIIAAAGVLYCEMDDALQGFYNGTRHGLCNDIYLERALKSWLKDLCEEISLRLRNTCPKFPIWAESLDQPWSNARRYFGMDSITLSLEMCSRENFNSNSGTGVGITLSHAISEARSPKNPQAGPEVMSFVSSELSDGARSSQQRIRDVDPILVPSVATEMTRTWSLRGAPVTMSGLAEFSQPLPSLNYSYYNLYSDQPSFWNSNQQEEPSKAITHCYQSNFPTIAQPENVMSQQFVQSPWSGRFKDASHHSLASDQPHCPCCRFHQFQRYTLRGLNPSPCSQASFPVTPGHDGQE</sequence>
<reference evidence="2 3" key="1">
    <citation type="submission" date="2020-03" db="EMBL/GenBank/DDBJ databases">
        <title>Draft Genome Sequence of Cudoniella acicularis.</title>
        <authorList>
            <person name="Buettner E."/>
            <person name="Kellner H."/>
        </authorList>
    </citation>
    <scope>NUCLEOTIDE SEQUENCE [LARGE SCALE GENOMIC DNA]</scope>
    <source>
        <strain evidence="2 3">DSM 108380</strain>
    </source>
</reference>
<comment type="caution">
    <text evidence="2">The sequence shown here is derived from an EMBL/GenBank/DDBJ whole genome shotgun (WGS) entry which is preliminary data.</text>
</comment>
<name>A0A8H4RE71_9HELO</name>
<protein>
    <submittedName>
        <fullName evidence="2">Uncharacterized protein</fullName>
    </submittedName>
</protein>
<dbReference type="AlphaFoldDB" id="A0A8H4RE71"/>
<gene>
    <name evidence="2" type="ORF">G7Y89_g11150</name>
</gene>